<protein>
    <submittedName>
        <fullName evidence="1">Uncharacterized protein</fullName>
    </submittedName>
</protein>
<dbReference type="InterPro" id="IPR032675">
    <property type="entry name" value="LRR_dom_sf"/>
</dbReference>
<accession>A0A4Y7Q3B5</accession>
<dbReference type="SUPFAM" id="SSF52047">
    <property type="entry name" value="RNI-like"/>
    <property type="match status" value="1"/>
</dbReference>
<sequence length="215" mass="24158">MLEILEIQICANFSPHGTATVVHSLPHLHTFIFGDDHSIETQLSLLDLFDTPALTYFAASIWTFVRNGSERTHLSNFLLRCGGQLQQLKLQGDWTLLGEIHGFIQHTPVLKSLCIAGVTFPEILTTVCPPLLQISVIVFLPVSECRPVTVDDIISQWNNTGLKTLARTTSSYTIRVPYWCPPELLKHRKLKKYIQQGLRIAMQRSHGGISVTTKQ</sequence>
<organism evidence="1 2">
    <name type="scientific">Rickenella mellea</name>
    <dbReference type="NCBI Taxonomy" id="50990"/>
    <lineage>
        <taxon>Eukaryota</taxon>
        <taxon>Fungi</taxon>
        <taxon>Dikarya</taxon>
        <taxon>Basidiomycota</taxon>
        <taxon>Agaricomycotina</taxon>
        <taxon>Agaricomycetes</taxon>
        <taxon>Hymenochaetales</taxon>
        <taxon>Rickenellaceae</taxon>
        <taxon>Rickenella</taxon>
    </lineage>
</organism>
<reference evidence="1 2" key="1">
    <citation type="submission" date="2018-06" db="EMBL/GenBank/DDBJ databases">
        <title>A transcriptomic atlas of mushroom development highlights an independent origin of complex multicellularity.</title>
        <authorList>
            <consortium name="DOE Joint Genome Institute"/>
            <person name="Krizsan K."/>
            <person name="Almasi E."/>
            <person name="Merenyi Z."/>
            <person name="Sahu N."/>
            <person name="Viragh M."/>
            <person name="Koszo T."/>
            <person name="Mondo S."/>
            <person name="Kiss B."/>
            <person name="Balint B."/>
            <person name="Kues U."/>
            <person name="Barry K."/>
            <person name="Hegedus J.C."/>
            <person name="Henrissat B."/>
            <person name="Johnson J."/>
            <person name="Lipzen A."/>
            <person name="Ohm R."/>
            <person name="Nagy I."/>
            <person name="Pangilinan J."/>
            <person name="Yan J."/>
            <person name="Xiong Y."/>
            <person name="Grigoriev I.V."/>
            <person name="Hibbett D.S."/>
            <person name="Nagy L.G."/>
        </authorList>
    </citation>
    <scope>NUCLEOTIDE SEQUENCE [LARGE SCALE GENOMIC DNA]</scope>
    <source>
        <strain evidence="1 2">SZMC22713</strain>
    </source>
</reference>
<dbReference type="AlphaFoldDB" id="A0A4Y7Q3B5"/>
<evidence type="ECO:0000313" key="2">
    <source>
        <dbReference type="Proteomes" id="UP000294933"/>
    </source>
</evidence>
<gene>
    <name evidence="1" type="ORF">BD410DRAFT_789383</name>
</gene>
<dbReference type="Proteomes" id="UP000294933">
    <property type="component" value="Unassembled WGS sequence"/>
</dbReference>
<dbReference type="STRING" id="50990.A0A4Y7Q3B5"/>
<keyword evidence="2" id="KW-1185">Reference proteome</keyword>
<proteinExistence type="predicted"/>
<evidence type="ECO:0000313" key="1">
    <source>
        <dbReference type="EMBL" id="TDL21632.1"/>
    </source>
</evidence>
<dbReference type="Gene3D" id="3.80.10.10">
    <property type="entry name" value="Ribonuclease Inhibitor"/>
    <property type="match status" value="1"/>
</dbReference>
<name>A0A4Y7Q3B5_9AGAM</name>
<dbReference type="VEuPathDB" id="FungiDB:BD410DRAFT_789383"/>
<dbReference type="EMBL" id="ML170179">
    <property type="protein sequence ID" value="TDL21632.1"/>
    <property type="molecule type" value="Genomic_DNA"/>
</dbReference>